<protein>
    <submittedName>
        <fullName evidence="1">Uncharacterized protein</fullName>
    </submittedName>
</protein>
<proteinExistence type="predicted"/>
<sequence>MRDAVCYVCELIRGVFVKISEYCLFQYFRVETGNPVDLVAAHYAQVSHFYHVVGKYGHLSRSVPIASVGIKNITAEPFVYFLDYGVYSGQLGFYCVFVQRFQSLLQHGVICIGNRALHQAPGMLPGQSMLIHKYAHQFRYH</sequence>
<reference evidence="1" key="1">
    <citation type="submission" date="2019-08" db="EMBL/GenBank/DDBJ databases">
        <authorList>
            <person name="Kucharzyk K."/>
            <person name="Murdoch R.W."/>
            <person name="Higgins S."/>
            <person name="Loffler F."/>
        </authorList>
    </citation>
    <scope>NUCLEOTIDE SEQUENCE</scope>
</reference>
<accession>A0A645GA13</accession>
<dbReference type="AlphaFoldDB" id="A0A645GA13"/>
<comment type="caution">
    <text evidence="1">The sequence shown here is derived from an EMBL/GenBank/DDBJ whole genome shotgun (WGS) entry which is preliminary data.</text>
</comment>
<gene>
    <name evidence="1" type="ORF">SDC9_171140</name>
</gene>
<dbReference type="EMBL" id="VSSQ01072339">
    <property type="protein sequence ID" value="MPN23747.1"/>
    <property type="molecule type" value="Genomic_DNA"/>
</dbReference>
<evidence type="ECO:0000313" key="1">
    <source>
        <dbReference type="EMBL" id="MPN23747.1"/>
    </source>
</evidence>
<organism evidence="1">
    <name type="scientific">bioreactor metagenome</name>
    <dbReference type="NCBI Taxonomy" id="1076179"/>
    <lineage>
        <taxon>unclassified sequences</taxon>
        <taxon>metagenomes</taxon>
        <taxon>ecological metagenomes</taxon>
    </lineage>
</organism>
<name>A0A645GA13_9ZZZZ</name>